<dbReference type="AlphaFoldDB" id="C0HGV7"/>
<evidence type="ECO:0000313" key="2">
    <source>
        <dbReference type="EMBL" id="ACN26260.1"/>
    </source>
</evidence>
<proteinExistence type="evidence at transcript level"/>
<dbReference type="EMBL" id="BT061563">
    <property type="protein sequence ID" value="ACN26260.1"/>
    <property type="molecule type" value="mRNA"/>
</dbReference>
<feature type="transmembrane region" description="Helical" evidence="1">
    <location>
        <begin position="37"/>
        <end position="56"/>
    </location>
</feature>
<accession>C0HGV7</accession>
<protein>
    <submittedName>
        <fullName evidence="2">Uncharacterized protein</fullName>
    </submittedName>
</protein>
<evidence type="ECO:0000256" key="1">
    <source>
        <dbReference type="SAM" id="Phobius"/>
    </source>
</evidence>
<keyword evidence="1" id="KW-0472">Membrane</keyword>
<reference evidence="2" key="1">
    <citation type="journal article" date="2009" name="PLoS Genet.">
        <title>Sequencing, mapping, and analysis of 27,455 maize full-length cDNAs.</title>
        <authorList>
            <person name="Soderlund C."/>
            <person name="Descour A."/>
            <person name="Kudrna D."/>
            <person name="Bomhoff M."/>
            <person name="Boyd L."/>
            <person name="Currie J."/>
            <person name="Angelova A."/>
            <person name="Collura K."/>
            <person name="Wissotski M."/>
            <person name="Ashley E."/>
            <person name="Morrow D."/>
            <person name="Fernandes J."/>
            <person name="Walbot V."/>
            <person name="Yu Y."/>
        </authorList>
    </citation>
    <scope>NUCLEOTIDE SEQUENCE</scope>
    <source>
        <strain evidence="2">B73</strain>
    </source>
</reference>
<name>C0HGV7_MAIZE</name>
<keyword evidence="1" id="KW-0812">Transmembrane</keyword>
<sequence>MMAARVHPKTTNNSRCSAFLSFVLFEKLEVFFNKKDICCLLNGSVFCLCIIVFLVGSNSISHHCLDLRGSVIAGAGVQLCYKGY</sequence>
<keyword evidence="1" id="KW-1133">Transmembrane helix</keyword>
<organism evidence="2">
    <name type="scientific">Zea mays</name>
    <name type="common">Maize</name>
    <dbReference type="NCBI Taxonomy" id="4577"/>
    <lineage>
        <taxon>Eukaryota</taxon>
        <taxon>Viridiplantae</taxon>
        <taxon>Streptophyta</taxon>
        <taxon>Embryophyta</taxon>
        <taxon>Tracheophyta</taxon>
        <taxon>Spermatophyta</taxon>
        <taxon>Magnoliopsida</taxon>
        <taxon>Liliopsida</taxon>
        <taxon>Poales</taxon>
        <taxon>Poaceae</taxon>
        <taxon>PACMAD clade</taxon>
        <taxon>Panicoideae</taxon>
        <taxon>Andropogonodae</taxon>
        <taxon>Andropogoneae</taxon>
        <taxon>Tripsacinae</taxon>
        <taxon>Zea</taxon>
    </lineage>
</organism>